<gene>
    <name evidence="2" type="ORF">KDW_01760</name>
</gene>
<organism evidence="2 3">
    <name type="scientific">Dictyobacter vulcani</name>
    <dbReference type="NCBI Taxonomy" id="2607529"/>
    <lineage>
        <taxon>Bacteria</taxon>
        <taxon>Bacillati</taxon>
        <taxon>Chloroflexota</taxon>
        <taxon>Ktedonobacteria</taxon>
        <taxon>Ktedonobacterales</taxon>
        <taxon>Dictyobacteraceae</taxon>
        <taxon>Dictyobacter</taxon>
    </lineage>
</organism>
<dbReference type="Proteomes" id="UP000326912">
    <property type="component" value="Unassembled WGS sequence"/>
</dbReference>
<evidence type="ECO:0000256" key="1">
    <source>
        <dbReference type="SAM" id="MobiDB-lite"/>
    </source>
</evidence>
<keyword evidence="3" id="KW-1185">Reference proteome</keyword>
<name>A0A5J4KBK6_9CHLR</name>
<dbReference type="AlphaFoldDB" id="A0A5J4KBK6"/>
<protein>
    <submittedName>
        <fullName evidence="2">Uncharacterized protein</fullName>
    </submittedName>
</protein>
<evidence type="ECO:0000313" key="2">
    <source>
        <dbReference type="EMBL" id="GER86014.1"/>
    </source>
</evidence>
<dbReference type="EMBL" id="BKZW01000001">
    <property type="protein sequence ID" value="GER86014.1"/>
    <property type="molecule type" value="Genomic_DNA"/>
</dbReference>
<evidence type="ECO:0000313" key="3">
    <source>
        <dbReference type="Proteomes" id="UP000326912"/>
    </source>
</evidence>
<feature type="region of interest" description="Disordered" evidence="1">
    <location>
        <begin position="1"/>
        <end position="64"/>
    </location>
</feature>
<sequence>MDERRSQVLPEYTEPSESASKFLPKSGKGQLKDMKDQATSSLTSKNTEPEIKKAPGSSLPGPHCYNVQRLVSRLQSNILNNNPDAHEP</sequence>
<feature type="compositionally biased region" description="Polar residues" evidence="1">
    <location>
        <begin position="37"/>
        <end position="46"/>
    </location>
</feature>
<reference evidence="2 3" key="1">
    <citation type="submission" date="2019-10" db="EMBL/GenBank/DDBJ databases">
        <title>Dictyobacter vulcani sp. nov., within the class Ktedonobacteria, isolated from soil of volcanic Mt. Zao.</title>
        <authorList>
            <person name="Zheng Y."/>
            <person name="Wang C.M."/>
            <person name="Sakai Y."/>
            <person name="Abe K."/>
            <person name="Yokota A."/>
            <person name="Yabe S."/>
        </authorList>
    </citation>
    <scope>NUCLEOTIDE SEQUENCE [LARGE SCALE GENOMIC DNA]</scope>
    <source>
        <strain evidence="2 3">W12</strain>
    </source>
</reference>
<proteinExistence type="predicted"/>
<comment type="caution">
    <text evidence="2">The sequence shown here is derived from an EMBL/GenBank/DDBJ whole genome shotgun (WGS) entry which is preliminary data.</text>
</comment>
<accession>A0A5J4KBK6</accession>